<feature type="compositionally biased region" description="Polar residues" evidence="1">
    <location>
        <begin position="1"/>
        <end position="13"/>
    </location>
</feature>
<accession>A0A9I9EF18</accession>
<proteinExistence type="predicted"/>
<protein>
    <submittedName>
        <fullName evidence="2">Uncharacterized protein</fullName>
    </submittedName>
</protein>
<reference evidence="2" key="1">
    <citation type="submission" date="2023-03" db="UniProtKB">
        <authorList>
            <consortium name="EnsemblPlants"/>
        </authorList>
    </citation>
    <scope>IDENTIFICATION</scope>
</reference>
<evidence type="ECO:0000313" key="2">
    <source>
        <dbReference type="EnsemblPlants" id="MELO3C032862.2.1"/>
    </source>
</evidence>
<feature type="compositionally biased region" description="Basic and acidic residues" evidence="1">
    <location>
        <begin position="14"/>
        <end position="27"/>
    </location>
</feature>
<feature type="region of interest" description="Disordered" evidence="1">
    <location>
        <begin position="1"/>
        <end position="32"/>
    </location>
</feature>
<dbReference type="AlphaFoldDB" id="A0A9I9EF18"/>
<organism evidence="2">
    <name type="scientific">Cucumis melo</name>
    <name type="common">Muskmelon</name>
    <dbReference type="NCBI Taxonomy" id="3656"/>
    <lineage>
        <taxon>Eukaryota</taxon>
        <taxon>Viridiplantae</taxon>
        <taxon>Streptophyta</taxon>
        <taxon>Embryophyta</taxon>
        <taxon>Tracheophyta</taxon>
        <taxon>Spermatophyta</taxon>
        <taxon>Magnoliopsida</taxon>
        <taxon>eudicotyledons</taxon>
        <taxon>Gunneridae</taxon>
        <taxon>Pentapetalae</taxon>
        <taxon>rosids</taxon>
        <taxon>fabids</taxon>
        <taxon>Cucurbitales</taxon>
        <taxon>Cucurbitaceae</taxon>
        <taxon>Benincaseae</taxon>
        <taxon>Cucumis</taxon>
    </lineage>
</organism>
<evidence type="ECO:0000256" key="1">
    <source>
        <dbReference type="SAM" id="MobiDB-lite"/>
    </source>
</evidence>
<name>A0A9I9EF18_CUCME</name>
<dbReference type="Gramene" id="MELO3C032862.2.1">
    <property type="protein sequence ID" value="MELO3C032862.2.1"/>
    <property type="gene ID" value="MELO3C032862.2"/>
</dbReference>
<sequence>MTCEISQTQSTETFVREKGGGEKDKTKGARRRRTGRAMNFIATQSNLILICGDLFSYDLLGFSFLGKNAWMSKIVMRVIVHNQKVLESDEMDSLCHFEKWKNGLNGQKALRESFCNWHGREGGLNDSLDMKFRLRVQKFDHQWGLQCNLGPLPIEVTLMYDTKRICFWSSEIVSFMALHKLFHPAHGEAIG</sequence>
<dbReference type="EnsemblPlants" id="MELO3C032862.2.1">
    <property type="protein sequence ID" value="MELO3C032862.2.1"/>
    <property type="gene ID" value="MELO3C032862.2"/>
</dbReference>